<gene>
    <name evidence="19" type="primary">proA_2</name>
    <name evidence="19" type="ORF">MOMUL_29670</name>
</gene>
<dbReference type="GO" id="GO:0008948">
    <property type="term" value="F:oxaloacetate decarboxylase activity"/>
    <property type="evidence" value="ECO:0007669"/>
    <property type="project" value="UniProtKB-EC"/>
</dbReference>
<evidence type="ECO:0000256" key="3">
    <source>
        <dbReference type="ARBA" id="ARBA00001968"/>
    </source>
</evidence>
<comment type="similarity">
    <text evidence="4">Belongs to the class II aldolase/RraA-like family.</text>
</comment>
<dbReference type="GO" id="GO:0032787">
    <property type="term" value="P:monocarboxylic acid metabolic process"/>
    <property type="evidence" value="ECO:0007669"/>
    <property type="project" value="UniProtKB-ARBA"/>
</dbReference>
<comment type="catalytic activity">
    <reaction evidence="16">
        <text>oxaloacetate + H(+) = pyruvate + CO2</text>
        <dbReference type="Rhea" id="RHEA:15641"/>
        <dbReference type="ChEBI" id="CHEBI:15361"/>
        <dbReference type="ChEBI" id="CHEBI:15378"/>
        <dbReference type="ChEBI" id="CHEBI:16452"/>
        <dbReference type="ChEBI" id="CHEBI:16526"/>
        <dbReference type="EC" id="4.1.1.112"/>
    </reaction>
</comment>
<evidence type="ECO:0000256" key="8">
    <source>
        <dbReference type="ARBA" id="ARBA00012947"/>
    </source>
</evidence>
<evidence type="ECO:0000256" key="16">
    <source>
        <dbReference type="ARBA" id="ARBA00047973"/>
    </source>
</evidence>
<evidence type="ECO:0000256" key="1">
    <source>
        <dbReference type="ARBA" id="ARBA00001342"/>
    </source>
</evidence>
<evidence type="ECO:0000313" key="19">
    <source>
        <dbReference type="EMBL" id="KYH30685.1"/>
    </source>
</evidence>
<keyword evidence="10 18" id="KW-0479">Metal-binding</keyword>
<sequence>MWRNGVIYTDIPRTVAPEVIDRLRDLGVATIHEAMGRINLVCDQIRPVCEGLSCAGPAVTCSCPAGDNLMMHKMFKLAKKGDVMVISTQGFKAGIWGELASTSARAIGVAGVITDGAVRDSRLVREMRFPIWAAGIYAAGTVKTQPGLINVPIQFGGVIINPGDIVVADDDGVVVVPANKASEVLALAEKRAKSEELVKERLQKGEFIYDIYNFGHILDKLDIVIMEGIYKKE</sequence>
<evidence type="ECO:0000256" key="2">
    <source>
        <dbReference type="ARBA" id="ARBA00001946"/>
    </source>
</evidence>
<comment type="subunit">
    <text evidence="6">Homohexamer.</text>
</comment>
<dbReference type="OrthoDB" id="9784786at2"/>
<evidence type="ECO:0000256" key="13">
    <source>
        <dbReference type="ARBA" id="ARBA00025046"/>
    </source>
</evidence>
<dbReference type="Proteomes" id="UP000075670">
    <property type="component" value="Unassembled WGS sequence"/>
</dbReference>
<evidence type="ECO:0000256" key="17">
    <source>
        <dbReference type="ARBA" id="ARBA00061585"/>
    </source>
</evidence>
<dbReference type="InterPro" id="IPR036704">
    <property type="entry name" value="RraA/RraA-like_sf"/>
</dbReference>
<name>A0A151ASU9_9FIRM</name>
<evidence type="ECO:0000256" key="15">
    <source>
        <dbReference type="ARBA" id="ARBA00032305"/>
    </source>
</evidence>
<evidence type="ECO:0000256" key="5">
    <source>
        <dbReference type="ARBA" id="ARBA00011233"/>
    </source>
</evidence>
<dbReference type="FunFam" id="3.50.30.40:FF:000002">
    <property type="entry name" value="4-carboxy-4-hydroxy-2-oxoadipate aldolase/oxaloacetate decarboxylase"/>
    <property type="match status" value="1"/>
</dbReference>
<comment type="catalytic activity">
    <reaction evidence="1">
        <text>4-hydroxy-4-methyl-2-oxoglutarate = 2 pyruvate</text>
        <dbReference type="Rhea" id="RHEA:22748"/>
        <dbReference type="ChEBI" id="CHEBI:15361"/>
        <dbReference type="ChEBI" id="CHEBI:58276"/>
        <dbReference type="EC" id="4.1.3.17"/>
    </reaction>
</comment>
<dbReference type="GO" id="GO:0046872">
    <property type="term" value="F:metal ion binding"/>
    <property type="evidence" value="ECO:0007669"/>
    <property type="project" value="UniProtKB-KW"/>
</dbReference>
<dbReference type="NCBIfam" id="NF006731">
    <property type="entry name" value="PRK09262.1"/>
    <property type="match status" value="1"/>
</dbReference>
<comment type="similarity">
    <text evidence="17">Belongs to the LigK/PcmE family.</text>
</comment>
<evidence type="ECO:0000256" key="9">
    <source>
        <dbReference type="ARBA" id="ARBA00016549"/>
    </source>
</evidence>
<evidence type="ECO:0000256" key="6">
    <source>
        <dbReference type="ARBA" id="ARBA00011643"/>
    </source>
</evidence>
<feature type="binding site" evidence="18">
    <location>
        <position position="119"/>
    </location>
    <ligand>
        <name>substrate</name>
    </ligand>
</feature>
<dbReference type="SUPFAM" id="SSF89562">
    <property type="entry name" value="RraA-like"/>
    <property type="match status" value="1"/>
</dbReference>
<dbReference type="RefSeq" id="WP_064774455.1">
    <property type="nucleotide sequence ID" value="NZ_LTBC01000023.1"/>
</dbReference>
<comment type="cofactor">
    <cofactor evidence="2 18">
        <name>Mg(2+)</name>
        <dbReference type="ChEBI" id="CHEBI:18420"/>
    </cofactor>
</comment>
<dbReference type="GO" id="GO:0019336">
    <property type="term" value="P:phenol-containing compound catabolic process"/>
    <property type="evidence" value="ECO:0007669"/>
    <property type="project" value="UniProtKB-ARBA"/>
</dbReference>
<comment type="function">
    <text evidence="13">Catalyzes the aldol cleavage of 4-hydroxy-4-methyl-2-oxoglutarate (HMG) into 2 molecules of pyruvate. Also contains a secondary oxaloacetate (OAA) decarboxylase activity due to the common pyruvate enolate transition state formed following C-C bond cleavage in the retro-aldol and decarboxylation reactions.</text>
</comment>
<keyword evidence="20" id="KW-1185">Reference proteome</keyword>
<evidence type="ECO:0000313" key="20">
    <source>
        <dbReference type="Proteomes" id="UP000075670"/>
    </source>
</evidence>
<dbReference type="GO" id="GO:0046395">
    <property type="term" value="P:carboxylic acid catabolic process"/>
    <property type="evidence" value="ECO:0007669"/>
    <property type="project" value="UniProtKB-ARBA"/>
</dbReference>
<dbReference type="PATRIC" id="fig|1122241.3.peg.3158"/>
<dbReference type="Pfam" id="PF03737">
    <property type="entry name" value="RraA-like"/>
    <property type="match status" value="1"/>
</dbReference>
<feature type="binding site" evidence="18">
    <location>
        <position position="120"/>
    </location>
    <ligand>
        <name>Mg(2+)</name>
        <dbReference type="ChEBI" id="CHEBI:18420"/>
    </ligand>
</feature>
<keyword evidence="12 19" id="KW-0456">Lyase</keyword>
<evidence type="ECO:0000256" key="7">
    <source>
        <dbReference type="ARBA" id="ARBA00012213"/>
    </source>
</evidence>
<dbReference type="InterPro" id="IPR005493">
    <property type="entry name" value="RraA/RraA-like"/>
</dbReference>
<evidence type="ECO:0000256" key="12">
    <source>
        <dbReference type="ARBA" id="ARBA00023239"/>
    </source>
</evidence>
<evidence type="ECO:0000256" key="10">
    <source>
        <dbReference type="ARBA" id="ARBA00022723"/>
    </source>
</evidence>
<dbReference type="AlphaFoldDB" id="A0A151ASU9"/>
<reference evidence="19 20" key="1">
    <citation type="submission" date="2016-02" db="EMBL/GenBank/DDBJ databases">
        <title>Genome sequence of Moorella mulderi DSM 14980.</title>
        <authorList>
            <person name="Poehlein A."/>
            <person name="Daniel R."/>
        </authorList>
    </citation>
    <scope>NUCLEOTIDE SEQUENCE [LARGE SCALE GENOMIC DNA]</scope>
    <source>
        <strain evidence="19 20">DSM 14980</strain>
    </source>
</reference>
<dbReference type="Gene3D" id="3.50.30.40">
    <property type="entry name" value="Ribonuclease E inhibitor RraA/RraA-like"/>
    <property type="match status" value="1"/>
</dbReference>
<evidence type="ECO:0000256" key="11">
    <source>
        <dbReference type="ARBA" id="ARBA00022842"/>
    </source>
</evidence>
<accession>A0A151ASU9</accession>
<dbReference type="PANTHER" id="PTHR33254:SF16">
    <property type="entry name" value="BLR3842 PROTEIN"/>
    <property type="match status" value="1"/>
</dbReference>
<evidence type="ECO:0000256" key="14">
    <source>
        <dbReference type="ARBA" id="ARBA00030169"/>
    </source>
</evidence>
<feature type="binding site" evidence="18">
    <location>
        <begin position="97"/>
        <end position="100"/>
    </location>
    <ligand>
        <name>substrate</name>
    </ligand>
</feature>
<comment type="subunit">
    <text evidence="5">Homotrimer.</text>
</comment>
<dbReference type="EC" id="4.1.3.17" evidence="7"/>
<keyword evidence="11 18" id="KW-0460">Magnesium</keyword>
<dbReference type="GO" id="GO:0047443">
    <property type="term" value="F:4-hydroxy-4-methyl-2-oxoglutarate aldolase activity"/>
    <property type="evidence" value="ECO:0007669"/>
    <property type="project" value="UniProtKB-EC"/>
</dbReference>
<protein>
    <recommendedName>
        <fullName evidence="9">Putative 4-hydroxy-4-methyl-2-oxoglutarate aldolase</fullName>
        <ecNumber evidence="8">4.1.1.112</ecNumber>
        <ecNumber evidence="7">4.1.3.17</ecNumber>
    </recommendedName>
    <alternativeName>
        <fullName evidence="15">Oxaloacetate decarboxylase</fullName>
    </alternativeName>
    <alternativeName>
        <fullName evidence="14">RraA-like protein</fullName>
    </alternativeName>
</protein>
<dbReference type="CDD" id="cd16841">
    <property type="entry name" value="RraA_family"/>
    <property type="match status" value="1"/>
</dbReference>
<dbReference type="EC" id="4.1.1.112" evidence="8"/>
<evidence type="ECO:0000256" key="4">
    <source>
        <dbReference type="ARBA" id="ARBA00008621"/>
    </source>
</evidence>
<comment type="cofactor">
    <cofactor evidence="3">
        <name>a divalent metal cation</name>
        <dbReference type="ChEBI" id="CHEBI:60240"/>
    </cofactor>
</comment>
<evidence type="ECO:0000256" key="18">
    <source>
        <dbReference type="PIRSR" id="PIRSR605493-1"/>
    </source>
</evidence>
<dbReference type="PANTHER" id="PTHR33254">
    <property type="entry name" value="4-HYDROXY-4-METHYL-2-OXOGLUTARATE ALDOLASE 3-RELATED"/>
    <property type="match status" value="1"/>
</dbReference>
<organism evidence="19 20">
    <name type="scientific">Moorella mulderi DSM 14980</name>
    <dbReference type="NCBI Taxonomy" id="1122241"/>
    <lineage>
        <taxon>Bacteria</taxon>
        <taxon>Bacillati</taxon>
        <taxon>Bacillota</taxon>
        <taxon>Clostridia</taxon>
        <taxon>Neomoorellales</taxon>
        <taxon>Neomoorellaceae</taxon>
        <taxon>Neomoorella</taxon>
    </lineage>
</organism>
<proteinExistence type="inferred from homology"/>
<comment type="caution">
    <text evidence="19">The sequence shown here is derived from an EMBL/GenBank/DDBJ whole genome shotgun (WGS) entry which is preliminary data.</text>
</comment>
<dbReference type="EMBL" id="LTBC01000023">
    <property type="protein sequence ID" value="KYH30685.1"/>
    <property type="molecule type" value="Genomic_DNA"/>
</dbReference>